<comment type="caution">
    <text evidence="3">The sequence shown here is derived from an EMBL/GenBank/DDBJ whole genome shotgun (WGS) entry which is preliminary data.</text>
</comment>
<evidence type="ECO:0000313" key="3">
    <source>
        <dbReference type="EMBL" id="GER48514.1"/>
    </source>
</evidence>
<evidence type="ECO:0000256" key="1">
    <source>
        <dbReference type="SAM" id="Coils"/>
    </source>
</evidence>
<dbReference type="SUPFAM" id="SSF46565">
    <property type="entry name" value="Chaperone J-domain"/>
    <property type="match status" value="1"/>
</dbReference>
<dbReference type="InterPro" id="IPR001623">
    <property type="entry name" value="DnaJ_domain"/>
</dbReference>
<proteinExistence type="predicted"/>
<dbReference type="PRINTS" id="PR00625">
    <property type="entry name" value="JDOMAIN"/>
</dbReference>
<reference evidence="4" key="1">
    <citation type="journal article" date="2019" name="Curr. Biol.">
        <title>Genome Sequence of Striga asiatica Provides Insight into the Evolution of Plant Parasitism.</title>
        <authorList>
            <person name="Yoshida S."/>
            <person name="Kim S."/>
            <person name="Wafula E.K."/>
            <person name="Tanskanen J."/>
            <person name="Kim Y.M."/>
            <person name="Honaas L."/>
            <person name="Yang Z."/>
            <person name="Spallek T."/>
            <person name="Conn C.E."/>
            <person name="Ichihashi Y."/>
            <person name="Cheong K."/>
            <person name="Cui S."/>
            <person name="Der J.P."/>
            <person name="Gundlach H."/>
            <person name="Jiao Y."/>
            <person name="Hori C."/>
            <person name="Ishida J.K."/>
            <person name="Kasahara H."/>
            <person name="Kiba T."/>
            <person name="Kim M.S."/>
            <person name="Koo N."/>
            <person name="Laohavisit A."/>
            <person name="Lee Y.H."/>
            <person name="Lumba S."/>
            <person name="McCourt P."/>
            <person name="Mortimer J.C."/>
            <person name="Mutuku J.M."/>
            <person name="Nomura T."/>
            <person name="Sasaki-Sekimoto Y."/>
            <person name="Seto Y."/>
            <person name="Wang Y."/>
            <person name="Wakatake T."/>
            <person name="Sakakibara H."/>
            <person name="Demura T."/>
            <person name="Yamaguchi S."/>
            <person name="Yoneyama K."/>
            <person name="Manabe R.I."/>
            <person name="Nelson D.C."/>
            <person name="Schulman A.H."/>
            <person name="Timko M.P."/>
            <person name="dePamphilis C.W."/>
            <person name="Choi D."/>
            <person name="Shirasu K."/>
        </authorList>
    </citation>
    <scope>NUCLEOTIDE SEQUENCE [LARGE SCALE GENOMIC DNA]</scope>
    <source>
        <strain evidence="4">cv. UVA1</strain>
    </source>
</reference>
<evidence type="ECO:0000313" key="4">
    <source>
        <dbReference type="Proteomes" id="UP000325081"/>
    </source>
</evidence>
<dbReference type="OrthoDB" id="552049at2759"/>
<gene>
    <name evidence="3" type="ORF">STAS_25685</name>
</gene>
<feature type="coiled-coil region" evidence="1">
    <location>
        <begin position="246"/>
        <end position="298"/>
    </location>
</feature>
<dbReference type="InterPro" id="IPR005379">
    <property type="entry name" value="FDM1-5/IDN2_XH"/>
</dbReference>
<dbReference type="PROSITE" id="PS50076">
    <property type="entry name" value="DNAJ_2"/>
    <property type="match status" value="1"/>
</dbReference>
<dbReference type="Pfam" id="PF03469">
    <property type="entry name" value="XH"/>
    <property type="match status" value="1"/>
</dbReference>
<dbReference type="Pfam" id="PF00226">
    <property type="entry name" value="DnaJ"/>
    <property type="match status" value="1"/>
</dbReference>
<sequence length="451" mass="52701">MSAAVGCGSVSGSWAQIKDRINLGNRNCRNKNGFKISCVSSTVSDSYNTLRIRPGASESEVKKAFRKLALQYHPDVCKESNCGEQFHQIYEAYDFVMSHLRDEENNDVVEPKRDMINMYDDWEDEMGGYEADTDRPEEIRPIDVDLQELDQTTDLEMEKASSGSLRDCKRNDNKEKQCEINLKIDNLDEVQIKYHGKTVPLSRVLQEREQCEGSYELQRISREYIKRVREQVSVLENKKYRHDYLSQKLNEREERVERKRRKLQEEKIKREKEGLEKVDEINEQLQEEREEKNYLMTLCQQLVTKERQSNDELQEARKVLIEGLSRLPSNSHVHIGIRRMGEIDFEALRDACLAKSSFSLSSEEVEMKAAELCSSWQEKFKNHEWHPFNVVVDENGKAKGILKEDDELLLGLKEEWGDDVHNAITTALWELNDCNPSGRYTVNELWNFKEN</sequence>
<protein>
    <submittedName>
        <fullName evidence="3">XH/XS domain-containing protein</fullName>
    </submittedName>
</protein>
<organism evidence="3 4">
    <name type="scientific">Striga asiatica</name>
    <name type="common">Asiatic witchweed</name>
    <name type="synonym">Buchnera asiatica</name>
    <dbReference type="NCBI Taxonomy" id="4170"/>
    <lineage>
        <taxon>Eukaryota</taxon>
        <taxon>Viridiplantae</taxon>
        <taxon>Streptophyta</taxon>
        <taxon>Embryophyta</taxon>
        <taxon>Tracheophyta</taxon>
        <taxon>Spermatophyta</taxon>
        <taxon>Magnoliopsida</taxon>
        <taxon>eudicotyledons</taxon>
        <taxon>Gunneridae</taxon>
        <taxon>Pentapetalae</taxon>
        <taxon>asterids</taxon>
        <taxon>lamiids</taxon>
        <taxon>Lamiales</taxon>
        <taxon>Orobanchaceae</taxon>
        <taxon>Buchnereae</taxon>
        <taxon>Striga</taxon>
    </lineage>
</organism>
<dbReference type="SMART" id="SM00271">
    <property type="entry name" value="DnaJ"/>
    <property type="match status" value="1"/>
</dbReference>
<evidence type="ECO:0000259" key="2">
    <source>
        <dbReference type="PROSITE" id="PS50076"/>
    </source>
</evidence>
<dbReference type="Proteomes" id="UP000325081">
    <property type="component" value="Unassembled WGS sequence"/>
</dbReference>
<dbReference type="PANTHER" id="PTHR21596:SF3">
    <property type="entry name" value="FACTOR OF DNA METHYLATION 1-RELATED"/>
    <property type="match status" value="1"/>
</dbReference>
<dbReference type="InterPro" id="IPR045177">
    <property type="entry name" value="FDM1-5/IDN2"/>
</dbReference>
<dbReference type="EMBL" id="BKCP01008292">
    <property type="protein sequence ID" value="GER48514.1"/>
    <property type="molecule type" value="Genomic_DNA"/>
</dbReference>
<name>A0A5A7QTF0_STRAF</name>
<keyword evidence="4" id="KW-1185">Reference proteome</keyword>
<dbReference type="AlphaFoldDB" id="A0A5A7QTF0"/>
<accession>A0A5A7QTF0</accession>
<feature type="domain" description="J" evidence="2">
    <location>
        <begin position="45"/>
        <end position="120"/>
    </location>
</feature>
<dbReference type="Gene3D" id="1.10.287.110">
    <property type="entry name" value="DnaJ domain"/>
    <property type="match status" value="1"/>
</dbReference>
<dbReference type="GO" id="GO:0080188">
    <property type="term" value="P:gene silencing by siRNA-directed DNA methylation"/>
    <property type="evidence" value="ECO:0007669"/>
    <property type="project" value="InterPro"/>
</dbReference>
<dbReference type="InterPro" id="IPR036869">
    <property type="entry name" value="J_dom_sf"/>
</dbReference>
<keyword evidence="1" id="KW-0175">Coiled coil</keyword>
<dbReference type="PANTHER" id="PTHR21596">
    <property type="entry name" value="RIBONUCLEASE P SUBUNIT P38"/>
    <property type="match status" value="1"/>
</dbReference>
<dbReference type="CDD" id="cd06257">
    <property type="entry name" value="DnaJ"/>
    <property type="match status" value="1"/>
</dbReference>